<accession>A0AAV9WTP5</accession>
<comment type="similarity">
    <text evidence="1">Belongs to the oxygen-dependent FAD-linked oxidoreductase family.</text>
</comment>
<keyword evidence="4" id="KW-0560">Oxidoreductase</keyword>
<keyword evidence="3" id="KW-0274">FAD</keyword>
<feature type="domain" description="FAD-binding PCMH-type" evidence="7">
    <location>
        <begin position="66"/>
        <end position="237"/>
    </location>
</feature>
<evidence type="ECO:0000256" key="4">
    <source>
        <dbReference type="ARBA" id="ARBA00023002"/>
    </source>
</evidence>
<name>A0AAV9WTP5_9PEZI</name>
<keyword evidence="9" id="KW-1185">Reference proteome</keyword>
<dbReference type="InterPro" id="IPR036318">
    <property type="entry name" value="FAD-bd_PCMH-like_sf"/>
</dbReference>
<keyword evidence="5" id="KW-0472">Membrane</keyword>
<dbReference type="Pfam" id="PF01565">
    <property type="entry name" value="FAD_binding_4"/>
    <property type="match status" value="1"/>
</dbReference>
<feature type="transmembrane region" description="Helical" evidence="5">
    <location>
        <begin position="411"/>
        <end position="429"/>
    </location>
</feature>
<dbReference type="GO" id="GO:0016491">
    <property type="term" value="F:oxidoreductase activity"/>
    <property type="evidence" value="ECO:0007669"/>
    <property type="project" value="UniProtKB-KW"/>
</dbReference>
<dbReference type="GO" id="GO:0071949">
    <property type="term" value="F:FAD binding"/>
    <property type="evidence" value="ECO:0007669"/>
    <property type="project" value="InterPro"/>
</dbReference>
<dbReference type="Gene3D" id="3.30.465.10">
    <property type="match status" value="1"/>
</dbReference>
<feature type="signal peptide" evidence="6">
    <location>
        <begin position="1"/>
        <end position="19"/>
    </location>
</feature>
<comment type="caution">
    <text evidence="8">The sequence shown here is derived from an EMBL/GenBank/DDBJ whole genome shotgun (WGS) entry which is preliminary data.</text>
</comment>
<keyword evidence="5" id="KW-1133">Transmembrane helix</keyword>
<feature type="chain" id="PRO_5043575369" description="FAD-binding PCMH-type domain-containing protein" evidence="6">
    <location>
        <begin position="20"/>
        <end position="495"/>
    </location>
</feature>
<dbReference type="PANTHER" id="PTHR42973">
    <property type="entry name" value="BINDING OXIDOREDUCTASE, PUTATIVE (AFU_ORTHOLOGUE AFUA_1G17690)-RELATED"/>
    <property type="match status" value="1"/>
</dbReference>
<proteinExistence type="inferred from homology"/>
<reference evidence="8 9" key="1">
    <citation type="submission" date="2019-10" db="EMBL/GenBank/DDBJ databases">
        <authorList>
            <person name="Palmer J.M."/>
        </authorList>
    </citation>
    <scope>NUCLEOTIDE SEQUENCE [LARGE SCALE GENOMIC DNA]</scope>
    <source>
        <strain evidence="8 9">TWF694</strain>
    </source>
</reference>
<evidence type="ECO:0000256" key="3">
    <source>
        <dbReference type="ARBA" id="ARBA00022827"/>
    </source>
</evidence>
<dbReference type="SUPFAM" id="SSF56176">
    <property type="entry name" value="FAD-binding/transporter-associated domain-like"/>
    <property type="match status" value="1"/>
</dbReference>
<dbReference type="AlphaFoldDB" id="A0AAV9WTP5"/>
<evidence type="ECO:0000256" key="6">
    <source>
        <dbReference type="SAM" id="SignalP"/>
    </source>
</evidence>
<dbReference type="EMBL" id="JAVHJO010000017">
    <property type="protein sequence ID" value="KAK6525423.1"/>
    <property type="molecule type" value="Genomic_DNA"/>
</dbReference>
<evidence type="ECO:0000313" key="8">
    <source>
        <dbReference type="EMBL" id="KAK6525423.1"/>
    </source>
</evidence>
<evidence type="ECO:0000256" key="1">
    <source>
        <dbReference type="ARBA" id="ARBA00005466"/>
    </source>
</evidence>
<keyword evidence="2" id="KW-0285">Flavoprotein</keyword>
<evidence type="ECO:0000256" key="2">
    <source>
        <dbReference type="ARBA" id="ARBA00022630"/>
    </source>
</evidence>
<dbReference type="InterPro" id="IPR016169">
    <property type="entry name" value="FAD-bd_PCMH_sub2"/>
</dbReference>
<dbReference type="PANTHER" id="PTHR42973:SF22">
    <property type="entry name" value="FAD-BINDING PCMH-TYPE DOMAIN-CONTAINING PROTEIN-RELATED"/>
    <property type="match status" value="1"/>
</dbReference>
<evidence type="ECO:0000259" key="7">
    <source>
        <dbReference type="PROSITE" id="PS51387"/>
    </source>
</evidence>
<sequence length="495" mass="53238">MSQAFHLLSILSLIPGGFGSLLAPPGPGPAACANLTSSLGLSKVVTSHLSLRYIETTQDYWNALQSNYQPSCIVYPQSAQDVSIALQAIRASGSRFAIKAGGHNPNNFFSSVDKGVLIDLSSLNSKSYDSSSTLATYGPGSTFGELYTYYAQYNRTLLGPTMGGVGTGSALGGGASYLSPQYGMACDNFRELQVVIPSGEIVTASPTSNPDLFFALRGGGGNAYGVVTQYTVQSCPAGQFYSGNVIYLFAQNDAVALAIKNFMQYNEDPKASIVATYMKLPTPGLGLNLDEAILTFLVYDGIDPGTAFDNFTSIPYVVNTLGLRSYPEVIDMPIPYLAQLTRGDNTFRVGVHLSSDDSYETVLTAWRSWAESNKGSYQLLALNYEPVPQSLTDASNAQNGGNAMQMPAGPWYWVSYILMTLALMTAGAYNSTQDSFREMVESVGNEEGLPLFINDANADQDPLKTFSTYARLQGIKQTYDPDGFFESKTGGWSFD</sequence>
<dbReference type="PROSITE" id="PS51387">
    <property type="entry name" value="FAD_PCMH"/>
    <property type="match status" value="1"/>
</dbReference>
<dbReference type="Proteomes" id="UP001365542">
    <property type="component" value="Unassembled WGS sequence"/>
</dbReference>
<evidence type="ECO:0000313" key="9">
    <source>
        <dbReference type="Proteomes" id="UP001365542"/>
    </source>
</evidence>
<dbReference type="InterPro" id="IPR050416">
    <property type="entry name" value="FAD-linked_Oxidoreductase"/>
</dbReference>
<dbReference type="InterPro" id="IPR016166">
    <property type="entry name" value="FAD-bd_PCMH"/>
</dbReference>
<organism evidence="8 9">
    <name type="scientific">Orbilia ellipsospora</name>
    <dbReference type="NCBI Taxonomy" id="2528407"/>
    <lineage>
        <taxon>Eukaryota</taxon>
        <taxon>Fungi</taxon>
        <taxon>Dikarya</taxon>
        <taxon>Ascomycota</taxon>
        <taxon>Pezizomycotina</taxon>
        <taxon>Orbiliomycetes</taxon>
        <taxon>Orbiliales</taxon>
        <taxon>Orbiliaceae</taxon>
        <taxon>Orbilia</taxon>
    </lineage>
</organism>
<evidence type="ECO:0000256" key="5">
    <source>
        <dbReference type="SAM" id="Phobius"/>
    </source>
</evidence>
<dbReference type="InterPro" id="IPR006094">
    <property type="entry name" value="Oxid_FAD_bind_N"/>
</dbReference>
<protein>
    <recommendedName>
        <fullName evidence="7">FAD-binding PCMH-type domain-containing protein</fullName>
    </recommendedName>
</protein>
<keyword evidence="6" id="KW-0732">Signal</keyword>
<gene>
    <name evidence="8" type="ORF">TWF694_005561</name>
</gene>
<keyword evidence="5" id="KW-0812">Transmembrane</keyword>